<protein>
    <recommendedName>
        <fullName evidence="5">Sphingomyelin phosphodiesterase</fullName>
    </recommendedName>
</protein>
<name>A0A9W4TZM6_9ASCO</name>
<evidence type="ECO:0008006" key="5">
    <source>
        <dbReference type="Google" id="ProtNLM"/>
    </source>
</evidence>
<dbReference type="GO" id="GO:0008081">
    <property type="term" value="F:phosphoric diester hydrolase activity"/>
    <property type="evidence" value="ECO:0007669"/>
    <property type="project" value="TreeGrafter"/>
</dbReference>
<keyword evidence="2" id="KW-0325">Glycoprotein</keyword>
<gene>
    <name evidence="3" type="ORF">CANVERA_P4501</name>
</gene>
<dbReference type="AlphaFoldDB" id="A0A9W4TZM6"/>
<dbReference type="InterPro" id="IPR029052">
    <property type="entry name" value="Metallo-depent_PP-like"/>
</dbReference>
<dbReference type="SUPFAM" id="SSF56300">
    <property type="entry name" value="Metallo-dependent phosphatases"/>
    <property type="match status" value="1"/>
</dbReference>
<accession>A0A9W4TZM6</accession>
<evidence type="ECO:0000256" key="1">
    <source>
        <dbReference type="ARBA" id="ARBA00022801"/>
    </source>
</evidence>
<dbReference type="PANTHER" id="PTHR10340:SF27">
    <property type="entry name" value="ACL091CP"/>
    <property type="match status" value="1"/>
</dbReference>
<reference evidence="3" key="1">
    <citation type="submission" date="2022-12" db="EMBL/GenBank/DDBJ databases">
        <authorList>
            <person name="Brejova B."/>
        </authorList>
    </citation>
    <scope>NUCLEOTIDE SEQUENCE</scope>
</reference>
<dbReference type="Proteomes" id="UP001152885">
    <property type="component" value="Unassembled WGS sequence"/>
</dbReference>
<dbReference type="CDD" id="cd00842">
    <property type="entry name" value="MPP_ASMase"/>
    <property type="match status" value="1"/>
</dbReference>
<organism evidence="3 4">
    <name type="scientific">Candida verbasci</name>
    <dbReference type="NCBI Taxonomy" id="1227364"/>
    <lineage>
        <taxon>Eukaryota</taxon>
        <taxon>Fungi</taxon>
        <taxon>Dikarya</taxon>
        <taxon>Ascomycota</taxon>
        <taxon>Saccharomycotina</taxon>
        <taxon>Pichiomycetes</taxon>
        <taxon>Debaryomycetaceae</taxon>
        <taxon>Candida/Lodderomyces clade</taxon>
        <taxon>Candida</taxon>
    </lineage>
</organism>
<dbReference type="PANTHER" id="PTHR10340">
    <property type="entry name" value="SPHINGOMYELIN PHOSPHODIESTERASE"/>
    <property type="match status" value="1"/>
</dbReference>
<proteinExistence type="predicted"/>
<evidence type="ECO:0000313" key="3">
    <source>
        <dbReference type="EMBL" id="CAI5759989.1"/>
    </source>
</evidence>
<keyword evidence="1" id="KW-0378">Hydrolase</keyword>
<comment type="caution">
    <text evidence="3">The sequence shown here is derived from an EMBL/GenBank/DDBJ whole genome shotgun (WGS) entry which is preliminary data.</text>
</comment>
<dbReference type="OrthoDB" id="282973at2759"/>
<dbReference type="EMBL" id="CANTUO010000005">
    <property type="protein sequence ID" value="CAI5759989.1"/>
    <property type="molecule type" value="Genomic_DNA"/>
</dbReference>
<keyword evidence="4" id="KW-1185">Reference proteome</keyword>
<dbReference type="InterPro" id="IPR041805">
    <property type="entry name" value="ASMase/PPN1_MPP"/>
</dbReference>
<evidence type="ECO:0000313" key="4">
    <source>
        <dbReference type="Proteomes" id="UP001152885"/>
    </source>
</evidence>
<evidence type="ECO:0000256" key="2">
    <source>
        <dbReference type="ARBA" id="ARBA00023180"/>
    </source>
</evidence>
<sequence length="713" mass="83062">MYFLFLLIGVCLSSLFYYAPKELTITDEEIINKSIKELHDIDSTNDLNPCLKCKTRLQIAKTLSLTRPDLLPQIFSTWCIESNFNEIQCHMNYGYPTDFFSTQGNDFTKMVSLMNPSGLDGDYFCYYHDTNCNTLPETPLINLSKMWPKKPNSYLPVENSGEVFNVLHLSDINLQIDYRILSESNCSQSLCCSPHCRNKFKCPEFNEFDGYFDSSYSKNHFEKGKSLNNINTKQQSWKPARQFGEYSCDTPSLLLNSTLQCIRDLHQNHLDFEFAIFTGGTVDHSDRCFMSKAKNLQEQETTYRILKHYLDEIDVIPTFGIRDIFPMNQFPQKNINLNLQWQFDFLSDLWQELGWIDVGISKQIRYFQFGYSLITDRGLKIISLNSNIWNFKNLYNYWNITNIDSYGMWKWLINELVDSERNFQRCWIIAHLPPNHQSLPLQANIFAQIIERFSPRVIAAIFFGFTQKDQFIIQYGSDGTDTKSLEKAVNHALIAPSISPYSAVNPSWKYYSVDKQSFSIMNSFTYYTKLGATFGNNGAEPIWEFGYSTRDIYNLENWSDKSLNTEFYHLISDKINQEPEFNLLYQRLENRFTDGDLNNDSYCKITSFTIQAKKQCMITDDQDDYTEPKQQTDNYLTSITVGNDQNVNVDYVPNEKEEIRFDDLDYEGDTYKNDTNIEIINDGKVDLKVEKGKIGKSVNIKRKSNNKIAIDQL</sequence>